<gene>
    <name evidence="2" type="ORF">LMG28140_01754</name>
</gene>
<keyword evidence="3" id="KW-1185">Reference proteome</keyword>
<evidence type="ECO:0000256" key="1">
    <source>
        <dbReference type="SAM" id="Phobius"/>
    </source>
</evidence>
<sequence length="124" mass="13666">MTHFLFDLVSNLALLVIVQIACCLYNRFASGPAINGTDVFAALLLFAFLFDAALTFVIFADAQSRYGQYSSSDAFVERACAYGLAIIVSFVWRYVARRSRPAPVSADKPVVIQTSPYSESHLPM</sequence>
<name>A0ABN7HL93_9BURK</name>
<feature type="transmembrane region" description="Helical" evidence="1">
    <location>
        <begin position="79"/>
        <end position="96"/>
    </location>
</feature>
<keyword evidence="1" id="KW-0472">Membrane</keyword>
<feature type="transmembrane region" description="Helical" evidence="1">
    <location>
        <begin position="12"/>
        <end position="28"/>
    </location>
</feature>
<accession>A0ABN7HL93</accession>
<keyword evidence="1" id="KW-1133">Transmembrane helix</keyword>
<organism evidence="2 3">
    <name type="scientific">Paraburkholderia metrosideri</name>
    <dbReference type="NCBI Taxonomy" id="580937"/>
    <lineage>
        <taxon>Bacteria</taxon>
        <taxon>Pseudomonadati</taxon>
        <taxon>Pseudomonadota</taxon>
        <taxon>Betaproteobacteria</taxon>
        <taxon>Burkholderiales</taxon>
        <taxon>Burkholderiaceae</taxon>
        <taxon>Paraburkholderia</taxon>
    </lineage>
</organism>
<proteinExistence type="predicted"/>
<dbReference type="Proteomes" id="UP000598032">
    <property type="component" value="Unassembled WGS sequence"/>
</dbReference>
<reference evidence="2 3" key="1">
    <citation type="submission" date="2020-10" db="EMBL/GenBank/DDBJ databases">
        <authorList>
            <person name="Peeters C."/>
        </authorList>
    </citation>
    <scope>NUCLEOTIDE SEQUENCE [LARGE SCALE GENOMIC DNA]</scope>
    <source>
        <strain evidence="2 3">LMG 28140</strain>
    </source>
</reference>
<evidence type="ECO:0000313" key="3">
    <source>
        <dbReference type="Proteomes" id="UP000598032"/>
    </source>
</evidence>
<dbReference type="RefSeq" id="WP_201641853.1">
    <property type="nucleotide sequence ID" value="NZ_CAJHCP010000003.1"/>
</dbReference>
<evidence type="ECO:0000313" key="2">
    <source>
        <dbReference type="EMBL" id="CAD6525229.1"/>
    </source>
</evidence>
<feature type="transmembrane region" description="Helical" evidence="1">
    <location>
        <begin position="40"/>
        <end position="59"/>
    </location>
</feature>
<protein>
    <recommendedName>
        <fullName evidence="4">MARVEL domain-containing protein</fullName>
    </recommendedName>
</protein>
<evidence type="ECO:0008006" key="4">
    <source>
        <dbReference type="Google" id="ProtNLM"/>
    </source>
</evidence>
<keyword evidence="1" id="KW-0812">Transmembrane</keyword>
<dbReference type="EMBL" id="CAJHCP010000003">
    <property type="protein sequence ID" value="CAD6525229.1"/>
    <property type="molecule type" value="Genomic_DNA"/>
</dbReference>
<comment type="caution">
    <text evidence="2">The sequence shown here is derived from an EMBL/GenBank/DDBJ whole genome shotgun (WGS) entry which is preliminary data.</text>
</comment>